<dbReference type="OrthoDB" id="201515at2759"/>
<dbReference type="GO" id="GO:0030163">
    <property type="term" value="P:protein catabolic process"/>
    <property type="evidence" value="ECO:0007669"/>
    <property type="project" value="TreeGrafter"/>
</dbReference>
<evidence type="ECO:0000313" key="4">
    <source>
        <dbReference type="Proteomes" id="UP000027002"/>
    </source>
</evidence>
<protein>
    <recommendedName>
        <fullName evidence="2">CN hydrolase domain-containing protein</fullName>
    </recommendedName>
</protein>
<dbReference type="Gene3D" id="3.60.110.10">
    <property type="entry name" value="Carbon-nitrogen hydrolase"/>
    <property type="match status" value="1"/>
</dbReference>
<dbReference type="GO" id="GO:0008418">
    <property type="term" value="F:protein-N-terminal asparagine amidohydrolase activity"/>
    <property type="evidence" value="ECO:0007669"/>
    <property type="project" value="InterPro"/>
</dbReference>
<dbReference type="Proteomes" id="UP000027002">
    <property type="component" value="Chromosome 3"/>
</dbReference>
<dbReference type="SUPFAM" id="SSF56317">
    <property type="entry name" value="Carbon-nitrogen hydrolase"/>
    <property type="match status" value="1"/>
</dbReference>
<dbReference type="PANTHER" id="PTHR11750:SF26">
    <property type="entry name" value="PROTEIN N-TERMINAL AMIDASE"/>
    <property type="match status" value="1"/>
</dbReference>
<evidence type="ECO:0000313" key="3">
    <source>
        <dbReference type="EMBL" id="QUC19553.1"/>
    </source>
</evidence>
<gene>
    <name evidence="3" type="ORF">UV8b_03794</name>
</gene>
<organism evidence="3 4">
    <name type="scientific">Ustilaginoidea virens</name>
    <name type="common">Rice false smut fungus</name>
    <name type="synonym">Villosiclava virens</name>
    <dbReference type="NCBI Taxonomy" id="1159556"/>
    <lineage>
        <taxon>Eukaryota</taxon>
        <taxon>Fungi</taxon>
        <taxon>Dikarya</taxon>
        <taxon>Ascomycota</taxon>
        <taxon>Pezizomycotina</taxon>
        <taxon>Sordariomycetes</taxon>
        <taxon>Hypocreomycetidae</taxon>
        <taxon>Hypocreales</taxon>
        <taxon>Clavicipitaceae</taxon>
        <taxon>Ustilaginoidea</taxon>
    </lineage>
</organism>
<evidence type="ECO:0000256" key="1">
    <source>
        <dbReference type="SAM" id="MobiDB-lite"/>
    </source>
</evidence>
<reference evidence="3" key="1">
    <citation type="submission" date="2020-03" db="EMBL/GenBank/DDBJ databases">
        <title>A mixture of massive structural variations and highly conserved coding sequences in Ustilaginoidea virens genome.</title>
        <authorList>
            <person name="Zhang K."/>
            <person name="Zhao Z."/>
            <person name="Zhang Z."/>
            <person name="Li Y."/>
            <person name="Hsiang T."/>
            <person name="Sun W."/>
        </authorList>
    </citation>
    <scope>NUCLEOTIDE SEQUENCE</scope>
    <source>
        <strain evidence="3">UV-8b</strain>
    </source>
</reference>
<dbReference type="EMBL" id="CP072755">
    <property type="protein sequence ID" value="QUC19553.1"/>
    <property type="molecule type" value="Genomic_DNA"/>
</dbReference>
<dbReference type="KEGG" id="uvi:66064572"/>
<name>A0A8E5HQJ6_USTVR</name>
<dbReference type="PROSITE" id="PS50263">
    <property type="entry name" value="CN_HYDROLASE"/>
    <property type="match status" value="1"/>
</dbReference>
<evidence type="ECO:0000259" key="2">
    <source>
        <dbReference type="PROSITE" id="PS50263"/>
    </source>
</evidence>
<proteinExistence type="predicted"/>
<feature type="region of interest" description="Disordered" evidence="1">
    <location>
        <begin position="313"/>
        <end position="343"/>
    </location>
</feature>
<dbReference type="GeneID" id="66064572"/>
<dbReference type="Pfam" id="PF00795">
    <property type="entry name" value="CN_hydrolase"/>
    <property type="match status" value="1"/>
</dbReference>
<dbReference type="InterPro" id="IPR039703">
    <property type="entry name" value="Nta1"/>
</dbReference>
<dbReference type="InterPro" id="IPR003010">
    <property type="entry name" value="C-N_Hydrolase"/>
</dbReference>
<feature type="domain" description="CN hydrolase" evidence="2">
    <location>
        <begin position="1"/>
        <end position="280"/>
    </location>
</feature>
<feature type="compositionally biased region" description="Polar residues" evidence="1">
    <location>
        <begin position="317"/>
        <end position="343"/>
    </location>
</feature>
<dbReference type="CDD" id="cd07566">
    <property type="entry name" value="ScNTA1_like"/>
    <property type="match status" value="1"/>
</dbReference>
<dbReference type="GO" id="GO:0070773">
    <property type="term" value="F:protein-N-terminal glutamine amidohydrolase activity"/>
    <property type="evidence" value="ECO:0007669"/>
    <property type="project" value="InterPro"/>
</dbReference>
<dbReference type="InterPro" id="IPR036526">
    <property type="entry name" value="C-N_Hydrolase_sf"/>
</dbReference>
<dbReference type="PANTHER" id="PTHR11750">
    <property type="entry name" value="PROTEIN N-TERMINAL AMIDASE"/>
    <property type="match status" value="1"/>
</dbReference>
<dbReference type="RefSeq" id="XP_042997226.1">
    <property type="nucleotide sequence ID" value="XM_043141292.1"/>
</dbReference>
<keyword evidence="4" id="KW-1185">Reference proteome</keyword>
<accession>A0A8E5HQJ6</accession>
<dbReference type="AlphaFoldDB" id="A0A8E5HQJ6"/>
<sequence length="343" mass="37197">MRIGCLQFSSQVGKVNDNISRADEVLEHAAPERLDLLVLPELAFSGYNFSSSRHISPCLENAGSGISSLWAMNNASKHDCTVVVGYPEKVDLVDNLPANPEHYNSVVVVQADGDVVANYRKTHLYYTDETWAREGPSGFLCQRMPGLGTVALGICMDLNPYRFEAPWDAFEFSTFALLSGARLVVVSMAWLTPQDPTSFNTMPSEPDMTTMMYWVSRMEPIIRAESNQEVIVVFANRCGSEDEATFAGTSAVVGIKSGEVYIYGILGRGESDLLLVDTDKPPFAKLIYRPGSKAVAASEASIAQCPAPVVQKDHGKTQSVTEATPAASSWPSKHGGTTNICQG</sequence>